<dbReference type="Proteomes" id="UP000303847">
    <property type="component" value="Chromosome"/>
</dbReference>
<sequence length="426" mass="50335">MLKDLHFRFTGFHGSRGRCHIRLIRAARDKPLVIVCSQYINYYGTSVTNAVETIAKKLFYDIANKHIEGDDICSHLCIHRWWDSDANLFDKLLSFISPRKYKSRFSSLRIDLVESFSKIVWVENYPETFSVYSGRKHLAIVKMSNNGYPNWFGINDNLFFKETGFTISEVLPDDAELDLNKVELKIDYAKYDVDELGNWQGYSIRRWTKKIVEQLPERLSAFRYEHSIDNEEDISELSIQDQISKFFCVELPAPELFEREFKFSKILGINVKGKEKSTDFVIYKPNREIDSLLEVKRTSFYNNNLVNEIKKDIARLILLSDKLHCYCYFLLYGNIDLLKKELLKLDKYLSLNDEISFMKKEFLINGGDFKSEYDELIKFRNINKGHTILQGKKFNQKNGVFLWQVTVNKEMLTLHRGYEFILWNYK</sequence>
<evidence type="ECO:0000313" key="2">
    <source>
        <dbReference type="Proteomes" id="UP000303847"/>
    </source>
</evidence>
<organism evidence="1 2">
    <name type="scientific">Brenneria nigrifluens DSM 30175 = ATCC 13028</name>
    <dbReference type="NCBI Taxonomy" id="1121120"/>
    <lineage>
        <taxon>Bacteria</taxon>
        <taxon>Pseudomonadati</taxon>
        <taxon>Pseudomonadota</taxon>
        <taxon>Gammaproteobacteria</taxon>
        <taxon>Enterobacterales</taxon>
        <taxon>Pectobacteriaceae</taxon>
        <taxon>Brenneria</taxon>
    </lineage>
</organism>
<dbReference type="EMBL" id="CP034036">
    <property type="protein sequence ID" value="QCR06309.1"/>
    <property type="molecule type" value="Genomic_DNA"/>
</dbReference>
<proteinExistence type="predicted"/>
<protein>
    <recommendedName>
        <fullName evidence="3">DUF4263 domain-containing protein</fullName>
    </recommendedName>
</protein>
<accession>A0ABX5V3N4</accession>
<evidence type="ECO:0008006" key="3">
    <source>
        <dbReference type="Google" id="ProtNLM"/>
    </source>
</evidence>
<name>A0ABX5V3N4_9GAMM</name>
<gene>
    <name evidence="1" type="ORF">EH206_20455</name>
</gene>
<reference evidence="1 2" key="1">
    <citation type="submission" date="2018-11" db="EMBL/GenBank/DDBJ databases">
        <title>Genome sequences of Brenneria nigrifluens and Brenneria rubrifaciens.</title>
        <authorList>
            <person name="Poret-Peterson A.T."/>
            <person name="McClean A.E."/>
            <person name="Kluepfel D.A."/>
        </authorList>
    </citation>
    <scope>NUCLEOTIDE SEQUENCE [LARGE SCALE GENOMIC DNA]</scope>
    <source>
        <strain evidence="1 2">ATCC 13028</strain>
    </source>
</reference>
<keyword evidence="2" id="KW-1185">Reference proteome</keyword>
<dbReference type="RefSeq" id="WP_009114675.1">
    <property type="nucleotide sequence ID" value="NZ_CP034036.1"/>
</dbReference>
<evidence type="ECO:0000313" key="1">
    <source>
        <dbReference type="EMBL" id="QCR06309.1"/>
    </source>
</evidence>